<reference evidence="2 3" key="1">
    <citation type="submission" date="2017-02" db="EMBL/GenBank/DDBJ databases">
        <title>Genomic diversity within the haloalkaliphilic genus Thioalkalivibrio.</title>
        <authorList>
            <person name="Ahn A.-C."/>
            <person name="Meier-Kolthoff J."/>
            <person name="Overmars L."/>
            <person name="Richter M."/>
            <person name="Woyke T."/>
            <person name="Sorokin D.Y."/>
            <person name="Muyzer G."/>
        </authorList>
    </citation>
    <scope>NUCLEOTIDE SEQUENCE [LARGE SCALE GENOMIC DNA]</scope>
    <source>
        <strain evidence="2 3">ALJD</strain>
    </source>
</reference>
<organism evidence="2 3">
    <name type="scientific">Thioalkalivibrio denitrificans</name>
    <dbReference type="NCBI Taxonomy" id="108003"/>
    <lineage>
        <taxon>Bacteria</taxon>
        <taxon>Pseudomonadati</taxon>
        <taxon>Pseudomonadota</taxon>
        <taxon>Gammaproteobacteria</taxon>
        <taxon>Chromatiales</taxon>
        <taxon>Ectothiorhodospiraceae</taxon>
        <taxon>Thioalkalivibrio</taxon>
    </lineage>
</organism>
<comment type="caution">
    <text evidence="2">The sequence shown here is derived from an EMBL/GenBank/DDBJ whole genome shotgun (WGS) entry which is preliminary data.</text>
</comment>
<sequence length="123" mass="13409">MNEHRTLAVRAGDQHWQVNDTIHHRADLHDNTLPGSVTFSLAAMLFGVGGVCAAQAFPMPQQCLRIEAKHRGMQQSVVPIGTLLEQLRASEQPAGPVLDKMSCCQLCDGLESRPSQLRSFSCG</sequence>
<name>A0A1V3NUM2_9GAMM</name>
<keyword evidence="1" id="KW-0812">Transmembrane</keyword>
<keyword evidence="1" id="KW-0472">Membrane</keyword>
<feature type="transmembrane region" description="Helical" evidence="1">
    <location>
        <begin position="37"/>
        <end position="57"/>
    </location>
</feature>
<protein>
    <submittedName>
        <fullName evidence="2">Uncharacterized protein</fullName>
    </submittedName>
</protein>
<accession>A0A1V3NUM2</accession>
<keyword evidence="1" id="KW-1133">Transmembrane helix</keyword>
<dbReference type="STRING" id="108003.B1C78_00450"/>
<dbReference type="EMBL" id="MVBK01000001">
    <property type="protein sequence ID" value="OOG28839.1"/>
    <property type="molecule type" value="Genomic_DNA"/>
</dbReference>
<evidence type="ECO:0000313" key="2">
    <source>
        <dbReference type="EMBL" id="OOG28839.1"/>
    </source>
</evidence>
<dbReference type="Proteomes" id="UP000189462">
    <property type="component" value="Unassembled WGS sequence"/>
</dbReference>
<keyword evidence="3" id="KW-1185">Reference proteome</keyword>
<gene>
    <name evidence="2" type="ORF">B1C78_00450</name>
</gene>
<proteinExistence type="predicted"/>
<evidence type="ECO:0000313" key="3">
    <source>
        <dbReference type="Proteomes" id="UP000189462"/>
    </source>
</evidence>
<dbReference type="AlphaFoldDB" id="A0A1V3NUM2"/>
<evidence type="ECO:0000256" key="1">
    <source>
        <dbReference type="SAM" id="Phobius"/>
    </source>
</evidence>